<sequence>MVGKSHPCFQGYRTEPTQHKSGSMAAPQKTLCPDLLGNERPVCTLAADPWHTPSESDSHILCLLSLAETSTQPPQDASFTTTSQDGFPAATSGQDWPWCNVRAPGMTR</sequence>
<proteinExistence type="predicted"/>
<gene>
    <name evidence="2" type="ORF">SPARVUS_LOCUS1269735</name>
</gene>
<feature type="compositionally biased region" description="Polar residues" evidence="1">
    <location>
        <begin position="72"/>
        <end position="85"/>
    </location>
</feature>
<dbReference type="Proteomes" id="UP001162483">
    <property type="component" value="Unassembled WGS sequence"/>
</dbReference>
<dbReference type="EMBL" id="CATNWA010000651">
    <property type="protein sequence ID" value="CAI9537685.1"/>
    <property type="molecule type" value="Genomic_DNA"/>
</dbReference>
<keyword evidence="3" id="KW-1185">Reference proteome</keyword>
<feature type="region of interest" description="Disordered" evidence="1">
    <location>
        <begin position="1"/>
        <end position="31"/>
    </location>
</feature>
<reference evidence="2" key="1">
    <citation type="submission" date="2023-05" db="EMBL/GenBank/DDBJ databases">
        <authorList>
            <person name="Stuckert A."/>
        </authorList>
    </citation>
    <scope>NUCLEOTIDE SEQUENCE</scope>
</reference>
<feature type="region of interest" description="Disordered" evidence="1">
    <location>
        <begin position="72"/>
        <end position="108"/>
    </location>
</feature>
<evidence type="ECO:0000313" key="3">
    <source>
        <dbReference type="Proteomes" id="UP001162483"/>
    </source>
</evidence>
<evidence type="ECO:0000313" key="2">
    <source>
        <dbReference type="EMBL" id="CAI9537685.1"/>
    </source>
</evidence>
<name>A0ABN9ATZ9_9NEOB</name>
<accession>A0ABN9ATZ9</accession>
<comment type="caution">
    <text evidence="2">The sequence shown here is derived from an EMBL/GenBank/DDBJ whole genome shotgun (WGS) entry which is preliminary data.</text>
</comment>
<evidence type="ECO:0000256" key="1">
    <source>
        <dbReference type="SAM" id="MobiDB-lite"/>
    </source>
</evidence>
<protein>
    <submittedName>
        <fullName evidence="2">Uncharacterized protein</fullName>
    </submittedName>
</protein>
<organism evidence="2 3">
    <name type="scientific">Staurois parvus</name>
    <dbReference type="NCBI Taxonomy" id="386267"/>
    <lineage>
        <taxon>Eukaryota</taxon>
        <taxon>Metazoa</taxon>
        <taxon>Chordata</taxon>
        <taxon>Craniata</taxon>
        <taxon>Vertebrata</taxon>
        <taxon>Euteleostomi</taxon>
        <taxon>Amphibia</taxon>
        <taxon>Batrachia</taxon>
        <taxon>Anura</taxon>
        <taxon>Neobatrachia</taxon>
        <taxon>Ranoidea</taxon>
        <taxon>Ranidae</taxon>
        <taxon>Staurois</taxon>
    </lineage>
</organism>
<feature type="non-terminal residue" evidence="2">
    <location>
        <position position="108"/>
    </location>
</feature>